<dbReference type="FunFam" id="2.30.42.10:FF:000009">
    <property type="entry name" value="Putative tight junction protein ZO-1"/>
    <property type="match status" value="1"/>
</dbReference>
<feature type="domain" description="Guanylate kinase-like" evidence="3">
    <location>
        <begin position="721"/>
        <end position="908"/>
    </location>
</feature>
<feature type="compositionally biased region" description="Basic and acidic residues" evidence="2">
    <location>
        <begin position="467"/>
        <end position="480"/>
    </location>
</feature>
<feature type="compositionally biased region" description="Acidic residues" evidence="2">
    <location>
        <begin position="961"/>
        <end position="970"/>
    </location>
</feature>
<feature type="domain" description="PDZ" evidence="4">
    <location>
        <begin position="534"/>
        <end position="594"/>
    </location>
</feature>
<evidence type="ECO:0000313" key="6">
    <source>
        <dbReference type="Proteomes" id="UP000290572"/>
    </source>
</evidence>
<dbReference type="PROSITE" id="PS50106">
    <property type="entry name" value="PDZ"/>
    <property type="match status" value="3"/>
</dbReference>
<feature type="region of interest" description="Disordered" evidence="2">
    <location>
        <begin position="961"/>
        <end position="1162"/>
    </location>
</feature>
<keyword evidence="6" id="KW-1185">Reference proteome</keyword>
<feature type="compositionally biased region" description="Polar residues" evidence="2">
    <location>
        <begin position="100"/>
        <end position="115"/>
    </location>
</feature>
<dbReference type="InterPro" id="IPR008144">
    <property type="entry name" value="Guanylate_kin-like_dom"/>
</dbReference>
<dbReference type="InterPro" id="IPR001452">
    <property type="entry name" value="SH3_domain"/>
</dbReference>
<feature type="compositionally biased region" description="Low complexity" evidence="2">
    <location>
        <begin position="1058"/>
        <end position="1073"/>
    </location>
</feature>
<dbReference type="Proteomes" id="UP000290572">
    <property type="component" value="Unassembled WGS sequence"/>
</dbReference>
<dbReference type="SMART" id="SM00072">
    <property type="entry name" value="GuKc"/>
    <property type="match status" value="1"/>
</dbReference>
<sequence length="1162" mass="129498">MEEMTIWEQHTVTLSKDSKVGFGFAVSGGLDKPMNGDSAVVVSDVLPSGPAMGRLQTRDQIVMVNGVSMENVTSLYTIQNLRKCGKTANITVKRPRTIQIPASNRPTRSASQSNLLDDDMPQKRGQRNTDTSRNRRTRSVTPDRNGHDLPIMSGFKRLPNQDVQDKPIRTTLIKKKPTDEYGMKLGSQIFIKHMTPTGLAAKEGSLQEGDLVLKINGMTTENLSLLETKHLVEKSRGKLTMLVLRDDRKFLVSIPEVEDSPQNSADEKRHDSSSELEELVDSQKSCRSCVEITRIATFALYAHKTTRPVDTSSQRVLPDLPPPGMKPSSLSMSQDFPRRMASPYRPPPRAASESDSDDSTGPQRSQESRNRYRATPEVVSVPVMDPPKWAKPSTPVQRAHSESESDDSYNSPPRTQTPVSKNSRSRPGPEMQVPAIKSRQDSSLRAAPTRPPPEDSSESDRAPSPVRRSESPSHNSDHSFPRANGTLRSNVSIPNHTMTSSKTLEEPLYSLPPDAVPTPNLGYSSDQNHVSFVKEGNVGLRLVGGNDIGIFVGGVQPNSPAQRQGMQEGDQILEVNGVDFNHFTREEAAMYLMNIRAGIASISGLRTKWTQPAFSLDILVYRKILKSSLGDSFYIRTHFDHVAESNVDLSFTRGEVFRVVDTMHRGKLGTWLAVRMGNDLHELDKGTIPNQTKAETLANIEQTQRISAAERQASGPRAEFWKLRGLRGAKKNVRRTRDDLLQLTIQGKFPAYEKVVLKEANFKRPIVILGPLNDIANEKLARELPDEFEVAEMVPRGGSESSSSVIKLDTVRRIAEQEKHPLLDITPTAVERLNYIQYHPMVLFLDPHSRKDVKAMRQKYMPGSNKSSRRLYAQALKLRKHYSHLFSARIDLQPTTNMWYDVLKDKIRQQQSKPVWVSEVALEGGADEDLDAFSRANNSDYLSGASDYEDTDGEAITDGEAYTDNEDLEEPSQGITRNRGTALARSSEPATGHSHSPEPSYDPEPYLEEEYPEYSLPPREIPPILHVPEPRSPRLAPGSPQQQDDVPSQRSFSGSDFSASEVAAPPASSDVPPNFRAPDPKNVQTETPPLSAIEQKLQQARMEEPERKPSPSFIVLAHHEAMQMRRTQIRGSDSDSDEDDRDDDFSVDDETDDIEWGPATEL</sequence>
<feature type="domain" description="PDZ" evidence="4">
    <location>
        <begin position="11"/>
        <end position="96"/>
    </location>
</feature>
<keyword evidence="1" id="KW-0728">SH3 domain</keyword>
<evidence type="ECO:0000259" key="4">
    <source>
        <dbReference type="PROSITE" id="PS50106"/>
    </source>
</evidence>
<feature type="compositionally biased region" description="Polar residues" evidence="2">
    <location>
        <begin position="1039"/>
        <end position="1057"/>
    </location>
</feature>
<dbReference type="PANTHER" id="PTHR13865:SF11">
    <property type="entry name" value="TIGHT JUNCTION PROTEIN ZO-3"/>
    <property type="match status" value="1"/>
</dbReference>
<dbReference type="Gene3D" id="3.40.50.300">
    <property type="entry name" value="P-loop containing nucleotide triphosphate hydrolases"/>
    <property type="match status" value="1"/>
</dbReference>
<dbReference type="GO" id="GO:0150105">
    <property type="term" value="P:protein localization to cell-cell junction"/>
    <property type="evidence" value="ECO:0007669"/>
    <property type="project" value="TreeGrafter"/>
</dbReference>
<dbReference type="Gene3D" id="2.30.42.10">
    <property type="match status" value="3"/>
</dbReference>
<dbReference type="GO" id="GO:0090557">
    <property type="term" value="P:establishment of endothelial intestinal barrier"/>
    <property type="evidence" value="ECO:0007669"/>
    <property type="project" value="TreeGrafter"/>
</dbReference>
<dbReference type="GO" id="GO:0050839">
    <property type="term" value="F:cell adhesion molecule binding"/>
    <property type="evidence" value="ECO:0007669"/>
    <property type="project" value="TreeGrafter"/>
</dbReference>
<feature type="region of interest" description="Disordered" evidence="2">
    <location>
        <begin position="95"/>
        <end position="157"/>
    </location>
</feature>
<feature type="compositionally biased region" description="Acidic residues" evidence="2">
    <location>
        <begin position="1134"/>
        <end position="1155"/>
    </location>
</feature>
<dbReference type="Gene3D" id="2.30.30.40">
    <property type="entry name" value="SH3 Domains"/>
    <property type="match status" value="1"/>
</dbReference>
<dbReference type="GO" id="GO:1905605">
    <property type="term" value="P:positive regulation of blood-brain barrier permeability"/>
    <property type="evidence" value="ECO:0007669"/>
    <property type="project" value="TreeGrafter"/>
</dbReference>
<dbReference type="GO" id="GO:0045216">
    <property type="term" value="P:cell-cell junction organization"/>
    <property type="evidence" value="ECO:0007669"/>
    <property type="project" value="TreeGrafter"/>
</dbReference>
<comment type="caution">
    <text evidence="5">The sequence shown here is derived from an EMBL/GenBank/DDBJ whole genome shotgun (WGS) entry which is preliminary data.</text>
</comment>
<dbReference type="GO" id="GO:0098609">
    <property type="term" value="P:cell-cell adhesion"/>
    <property type="evidence" value="ECO:0007669"/>
    <property type="project" value="TreeGrafter"/>
</dbReference>
<keyword evidence="7" id="KW-1267">Proteomics identification</keyword>
<organism evidence="5 6">
    <name type="scientific">Labeo rohita</name>
    <name type="common">Indian major carp</name>
    <name type="synonym">Cyprinus rohita</name>
    <dbReference type="NCBI Taxonomy" id="84645"/>
    <lineage>
        <taxon>Eukaryota</taxon>
        <taxon>Metazoa</taxon>
        <taxon>Chordata</taxon>
        <taxon>Craniata</taxon>
        <taxon>Vertebrata</taxon>
        <taxon>Euteleostomi</taxon>
        <taxon>Actinopterygii</taxon>
        <taxon>Neopterygii</taxon>
        <taxon>Teleostei</taxon>
        <taxon>Ostariophysi</taxon>
        <taxon>Cypriniformes</taxon>
        <taxon>Cyprinidae</taxon>
        <taxon>Labeoninae</taxon>
        <taxon>Labeonini</taxon>
        <taxon>Labeo</taxon>
    </lineage>
</organism>
<dbReference type="Pfam" id="PF00625">
    <property type="entry name" value="Guanylate_kin"/>
    <property type="match status" value="1"/>
</dbReference>
<protein>
    <submittedName>
        <fullName evidence="5">Tight junction ZO-3-like isoform X2</fullName>
    </submittedName>
</protein>
<dbReference type="STRING" id="84645.A0A498MUR5"/>
<evidence type="ECO:0007829" key="7">
    <source>
        <dbReference type="PeptideAtlas" id="A0A498MUR5"/>
    </source>
</evidence>
<dbReference type="AlphaFoldDB" id="A0A498MUR5"/>
<dbReference type="SMART" id="SM00228">
    <property type="entry name" value="PDZ"/>
    <property type="match status" value="3"/>
</dbReference>
<dbReference type="InterPro" id="IPR027417">
    <property type="entry name" value="P-loop_NTPase"/>
</dbReference>
<dbReference type="SUPFAM" id="SSF52540">
    <property type="entry name" value="P-loop containing nucleoside triphosphate hydrolases"/>
    <property type="match status" value="1"/>
</dbReference>
<accession>A0A498MUR5</accession>
<feature type="region of interest" description="Disordered" evidence="2">
    <location>
        <begin position="306"/>
        <end position="497"/>
    </location>
</feature>
<dbReference type="SUPFAM" id="SSF50044">
    <property type="entry name" value="SH3-domain"/>
    <property type="match status" value="1"/>
</dbReference>
<evidence type="ECO:0000256" key="2">
    <source>
        <dbReference type="SAM" id="MobiDB-lite"/>
    </source>
</evidence>
<dbReference type="SUPFAM" id="SSF50156">
    <property type="entry name" value="PDZ domain-like"/>
    <property type="match status" value="3"/>
</dbReference>
<proteinExistence type="evidence at protein level"/>
<dbReference type="Pfam" id="PF00595">
    <property type="entry name" value="PDZ"/>
    <property type="match status" value="3"/>
</dbReference>
<feature type="domain" description="PDZ" evidence="4">
    <location>
        <begin position="170"/>
        <end position="247"/>
    </location>
</feature>
<dbReference type="CDD" id="cd06727">
    <property type="entry name" value="PDZ1_ZO1-like"/>
    <property type="match status" value="1"/>
</dbReference>
<feature type="compositionally biased region" description="Polar residues" evidence="2">
    <location>
        <begin position="486"/>
        <end position="497"/>
    </location>
</feature>
<evidence type="ECO:0000259" key="3">
    <source>
        <dbReference type="PROSITE" id="PS50052"/>
    </source>
</evidence>
<dbReference type="PANTHER" id="PTHR13865">
    <property type="entry name" value="TIGHT JUNCTION PROTEIN"/>
    <property type="match status" value="1"/>
</dbReference>
<dbReference type="FunFam" id="3.40.50.300:FF:000110">
    <property type="entry name" value="tight junction protein ZO-1 isoform X1"/>
    <property type="match status" value="1"/>
</dbReference>
<dbReference type="PROSITE" id="PS50052">
    <property type="entry name" value="GUANYLATE_KINASE_2"/>
    <property type="match status" value="1"/>
</dbReference>
<dbReference type="CDD" id="cd06729">
    <property type="entry name" value="PDZ3_ZO1-like_domain"/>
    <property type="match status" value="1"/>
</dbReference>
<dbReference type="InterPro" id="IPR001478">
    <property type="entry name" value="PDZ"/>
</dbReference>
<dbReference type="Pfam" id="PF07653">
    <property type="entry name" value="SH3_2"/>
    <property type="match status" value="1"/>
</dbReference>
<feature type="compositionally biased region" description="Polar residues" evidence="2">
    <location>
        <begin position="408"/>
        <end position="422"/>
    </location>
</feature>
<dbReference type="InterPro" id="IPR008145">
    <property type="entry name" value="GK/Ca_channel_bsu"/>
</dbReference>
<dbReference type="CDD" id="cd06728">
    <property type="entry name" value="PDZ2_ZO1-like_ds"/>
    <property type="match status" value="1"/>
</dbReference>
<evidence type="ECO:0000256" key="1">
    <source>
        <dbReference type="ARBA" id="ARBA00022443"/>
    </source>
</evidence>
<gene>
    <name evidence="5" type="ORF">ROHU_024955</name>
</gene>
<dbReference type="InterPro" id="IPR036034">
    <property type="entry name" value="PDZ_sf"/>
</dbReference>
<dbReference type="GO" id="GO:0005886">
    <property type="term" value="C:plasma membrane"/>
    <property type="evidence" value="ECO:0007669"/>
    <property type="project" value="TreeGrafter"/>
</dbReference>
<reference evidence="5 6" key="1">
    <citation type="submission" date="2018-03" db="EMBL/GenBank/DDBJ databases">
        <title>Draft genome sequence of Rohu Carp (Labeo rohita).</title>
        <authorList>
            <person name="Das P."/>
            <person name="Kushwaha B."/>
            <person name="Joshi C.G."/>
            <person name="Kumar D."/>
            <person name="Nagpure N.S."/>
            <person name="Sahoo L."/>
            <person name="Das S.P."/>
            <person name="Bit A."/>
            <person name="Patnaik S."/>
            <person name="Meher P.K."/>
            <person name="Jayasankar P."/>
            <person name="Koringa P.G."/>
            <person name="Patel N.V."/>
            <person name="Hinsu A.T."/>
            <person name="Kumar R."/>
            <person name="Pandey M."/>
            <person name="Agarwal S."/>
            <person name="Srivastava S."/>
            <person name="Singh M."/>
            <person name="Iquebal M.A."/>
            <person name="Jaiswal S."/>
            <person name="Angadi U.B."/>
            <person name="Kumar N."/>
            <person name="Raza M."/>
            <person name="Shah T.M."/>
            <person name="Rai A."/>
            <person name="Jena J.K."/>
        </authorList>
    </citation>
    <scope>NUCLEOTIDE SEQUENCE [LARGE SCALE GENOMIC DNA]</scope>
    <source>
        <strain evidence="5">DASCIFA01</strain>
        <tissue evidence="5">Testis</tissue>
    </source>
</reference>
<dbReference type="InterPro" id="IPR036028">
    <property type="entry name" value="SH3-like_dom_sf"/>
</dbReference>
<name>A0A498MUR5_LABRO</name>
<dbReference type="GO" id="GO:0005923">
    <property type="term" value="C:bicellular tight junction"/>
    <property type="evidence" value="ECO:0007669"/>
    <property type="project" value="TreeGrafter"/>
</dbReference>
<evidence type="ECO:0000313" key="5">
    <source>
        <dbReference type="EMBL" id="RXN20405.1"/>
    </source>
</evidence>
<feature type="region of interest" description="Disordered" evidence="2">
    <location>
        <begin position="255"/>
        <end position="276"/>
    </location>
</feature>
<dbReference type="EMBL" id="QBIY01012644">
    <property type="protein sequence ID" value="RXN20405.1"/>
    <property type="molecule type" value="Genomic_DNA"/>
</dbReference>